<dbReference type="InterPro" id="IPR010067">
    <property type="entry name" value="ABC_SsuA_sub-bd"/>
</dbReference>
<protein>
    <submittedName>
        <fullName evidence="6">Sulfonate transport system substrate-binding protein</fullName>
    </submittedName>
</protein>
<dbReference type="Pfam" id="PF09084">
    <property type="entry name" value="NMT1"/>
    <property type="match status" value="1"/>
</dbReference>
<dbReference type="GO" id="GO:0042597">
    <property type="term" value="C:periplasmic space"/>
    <property type="evidence" value="ECO:0007669"/>
    <property type="project" value="UniProtKB-SubCell"/>
</dbReference>
<name>A0A1I1D1J9_BREAD</name>
<comment type="similarity">
    <text evidence="2">Belongs to the bacterial solute-binding protein SsuA/TauA family.</text>
</comment>
<accession>A0A1I1D1J9</accession>
<dbReference type="STRING" id="34097.SAMN02745150_00006"/>
<dbReference type="OrthoDB" id="9814375at2"/>
<dbReference type="AlphaFoldDB" id="A0A1I1D1J9"/>
<dbReference type="CDD" id="cd01008">
    <property type="entry name" value="PBP2_NrtA_SsuA_CpmA_like"/>
    <property type="match status" value="1"/>
</dbReference>
<dbReference type="Gene3D" id="3.40.190.10">
    <property type="entry name" value="Periplasmic binding protein-like II"/>
    <property type="match status" value="2"/>
</dbReference>
<dbReference type="GO" id="GO:0042626">
    <property type="term" value="F:ATPase-coupled transmembrane transporter activity"/>
    <property type="evidence" value="ECO:0007669"/>
    <property type="project" value="InterPro"/>
</dbReference>
<dbReference type="PANTHER" id="PTHR30024">
    <property type="entry name" value="ALIPHATIC SULFONATES-BINDING PROTEIN-RELATED"/>
    <property type="match status" value="1"/>
</dbReference>
<evidence type="ECO:0000313" key="7">
    <source>
        <dbReference type="Proteomes" id="UP000240042"/>
    </source>
</evidence>
<gene>
    <name evidence="6" type="ORF">SAMN02745150_00006</name>
</gene>
<evidence type="ECO:0000256" key="3">
    <source>
        <dbReference type="ARBA" id="ARBA00022448"/>
    </source>
</evidence>
<evidence type="ECO:0000256" key="1">
    <source>
        <dbReference type="ARBA" id="ARBA00004418"/>
    </source>
</evidence>
<dbReference type="PROSITE" id="PS51257">
    <property type="entry name" value="PROKAR_LIPOPROTEIN"/>
    <property type="match status" value="1"/>
</dbReference>
<dbReference type="RefSeq" id="WP_092316823.1">
    <property type="nucleotide sequence ID" value="NZ_FOKY01000001.1"/>
</dbReference>
<evidence type="ECO:0000259" key="5">
    <source>
        <dbReference type="Pfam" id="PF09084"/>
    </source>
</evidence>
<dbReference type="Proteomes" id="UP000240042">
    <property type="component" value="Unassembled WGS sequence"/>
</dbReference>
<dbReference type="PANTHER" id="PTHR30024:SF47">
    <property type="entry name" value="TAURINE-BINDING PERIPLASMIC PROTEIN"/>
    <property type="match status" value="1"/>
</dbReference>
<dbReference type="NCBIfam" id="TIGR01728">
    <property type="entry name" value="SsuA_fam"/>
    <property type="match status" value="1"/>
</dbReference>
<evidence type="ECO:0000256" key="2">
    <source>
        <dbReference type="ARBA" id="ARBA00010742"/>
    </source>
</evidence>
<evidence type="ECO:0000256" key="4">
    <source>
        <dbReference type="ARBA" id="ARBA00022729"/>
    </source>
</evidence>
<organism evidence="6 7">
    <name type="scientific">Brevinema andersonii</name>
    <dbReference type="NCBI Taxonomy" id="34097"/>
    <lineage>
        <taxon>Bacteria</taxon>
        <taxon>Pseudomonadati</taxon>
        <taxon>Spirochaetota</taxon>
        <taxon>Spirochaetia</taxon>
        <taxon>Brevinematales</taxon>
        <taxon>Brevinemataceae</taxon>
        <taxon>Brevinema</taxon>
    </lineage>
</organism>
<comment type="subcellular location">
    <subcellularLocation>
        <location evidence="1">Periplasm</location>
    </subcellularLocation>
</comment>
<keyword evidence="7" id="KW-1185">Reference proteome</keyword>
<dbReference type="EMBL" id="FOKY01000001">
    <property type="protein sequence ID" value="SFB66988.1"/>
    <property type="molecule type" value="Genomic_DNA"/>
</dbReference>
<sequence length="308" mass="33299">MCKIFKIIGAFLFVVGCSGNTPLSKLTLTYVKSPLNTPAIIAYKKNMFVDGFKEKNIIVNYAEINSGAQQTEAMAAGSVDFATVLGGTSAILAAANGADIKVIGMFGRAPKAYMLQTKNSAVRSIKDLKGKKIGGPKGTILHQLLIAGLQKENMTLSDIEFVSMGIPEALNSMLSGDIDAALLGGAATLAAEKQGAREIMNGENLLEGSTVIAVRGDIVRKHPDIIQKFLEIHRESIDFMRQNMPEAISLTANEVGLSEDEVISMLPWYNFDPEIKESDIKDLEETQQFLIDNGLLEKSIPIINLIAH</sequence>
<dbReference type="GO" id="GO:0016020">
    <property type="term" value="C:membrane"/>
    <property type="evidence" value="ECO:0007669"/>
    <property type="project" value="InterPro"/>
</dbReference>
<dbReference type="SUPFAM" id="SSF53850">
    <property type="entry name" value="Periplasmic binding protein-like II"/>
    <property type="match status" value="1"/>
</dbReference>
<dbReference type="InterPro" id="IPR015168">
    <property type="entry name" value="SsuA/THI5"/>
</dbReference>
<feature type="domain" description="SsuA/THI5-like" evidence="5">
    <location>
        <begin position="52"/>
        <end position="243"/>
    </location>
</feature>
<reference evidence="7" key="1">
    <citation type="submission" date="2016-10" db="EMBL/GenBank/DDBJ databases">
        <authorList>
            <person name="Varghese N."/>
            <person name="Submissions S."/>
        </authorList>
    </citation>
    <scope>NUCLEOTIDE SEQUENCE [LARGE SCALE GENOMIC DNA]</scope>
    <source>
        <strain evidence="7">ATCC 43811</strain>
    </source>
</reference>
<evidence type="ECO:0000313" key="6">
    <source>
        <dbReference type="EMBL" id="SFB66988.1"/>
    </source>
</evidence>
<proteinExistence type="inferred from homology"/>
<keyword evidence="3" id="KW-0813">Transport</keyword>
<keyword evidence="4" id="KW-0732">Signal</keyword>